<protein>
    <submittedName>
        <fullName evidence="2">DUF448 domain-containing protein</fullName>
    </submittedName>
</protein>
<dbReference type="PANTHER" id="PTHR34215:SF1">
    <property type="entry name" value="YLXR DOMAIN-CONTAINING PROTEIN"/>
    <property type="match status" value="1"/>
</dbReference>
<name>A0A364V5W5_9CORY</name>
<dbReference type="EMBL" id="QHCV01000043">
    <property type="protein sequence ID" value="RAV32011.1"/>
    <property type="molecule type" value="Genomic_DNA"/>
</dbReference>
<dbReference type="PANTHER" id="PTHR34215">
    <property type="entry name" value="BLL0784 PROTEIN"/>
    <property type="match status" value="1"/>
</dbReference>
<dbReference type="AlphaFoldDB" id="A0A364V5W5"/>
<dbReference type="InterPro" id="IPR035931">
    <property type="entry name" value="YlxR-like_sf"/>
</dbReference>
<dbReference type="Gene3D" id="3.30.1230.10">
    <property type="entry name" value="YlxR-like"/>
    <property type="match status" value="1"/>
</dbReference>
<evidence type="ECO:0000313" key="2">
    <source>
        <dbReference type="EMBL" id="RAV32011.1"/>
    </source>
</evidence>
<reference evidence="2 3" key="1">
    <citation type="journal article" date="2018" name="Syst. Appl. Microbiol.">
        <title>Corynebacterium heidelbergense sp. nov., isolated from the preen glands of Egyptian geese (Alopochen aegyptiacus).</title>
        <authorList>
            <person name="Braun M.S."/>
            <person name="Wang E."/>
            <person name="Zimmermann S."/>
            <person name="Wink M."/>
        </authorList>
    </citation>
    <scope>NUCLEOTIDE SEQUENCE [LARGE SCALE GENOMIC DNA]</scope>
    <source>
        <strain evidence="2 3">647</strain>
    </source>
</reference>
<sequence length="102" mass="10929">MSTPAKACPQRTCVALRQVRPPAELLRCVVQVGSDGARTIVPDPQRKLPGRGAWLTPTMEAYALAEKRRALPRALRVPVGTSTDAVGQYIAALQRPGESPPS</sequence>
<dbReference type="RefSeq" id="WP_113630748.1">
    <property type="nucleotide sequence ID" value="NZ_QHCV01000043.1"/>
</dbReference>
<dbReference type="SUPFAM" id="SSF64376">
    <property type="entry name" value="YlxR-like"/>
    <property type="match status" value="1"/>
</dbReference>
<dbReference type="Pfam" id="PF04296">
    <property type="entry name" value="YlxR"/>
    <property type="match status" value="1"/>
</dbReference>
<evidence type="ECO:0000313" key="3">
    <source>
        <dbReference type="Proteomes" id="UP000251577"/>
    </source>
</evidence>
<dbReference type="Proteomes" id="UP000251577">
    <property type="component" value="Unassembled WGS sequence"/>
</dbReference>
<organism evidence="2 3">
    <name type="scientific">Corynebacterium heidelbergense</name>
    <dbReference type="NCBI Taxonomy" id="2055947"/>
    <lineage>
        <taxon>Bacteria</taxon>
        <taxon>Bacillati</taxon>
        <taxon>Actinomycetota</taxon>
        <taxon>Actinomycetes</taxon>
        <taxon>Mycobacteriales</taxon>
        <taxon>Corynebacteriaceae</taxon>
        <taxon>Corynebacterium</taxon>
    </lineage>
</organism>
<accession>A0A364V5W5</accession>
<gene>
    <name evidence="2" type="ORF">DLJ54_05280</name>
</gene>
<evidence type="ECO:0000259" key="1">
    <source>
        <dbReference type="Pfam" id="PF04296"/>
    </source>
</evidence>
<keyword evidence="3" id="KW-1185">Reference proteome</keyword>
<dbReference type="InterPro" id="IPR007393">
    <property type="entry name" value="YlxR_dom"/>
</dbReference>
<proteinExistence type="predicted"/>
<comment type="caution">
    <text evidence="2">The sequence shown here is derived from an EMBL/GenBank/DDBJ whole genome shotgun (WGS) entry which is preliminary data.</text>
</comment>
<dbReference type="InterPro" id="IPR037465">
    <property type="entry name" value="YlxR"/>
</dbReference>
<feature type="domain" description="YlxR" evidence="1">
    <location>
        <begin position="11"/>
        <end position="80"/>
    </location>
</feature>